<dbReference type="EMBL" id="JBHLVF010000047">
    <property type="protein sequence ID" value="MFC0395966.1"/>
    <property type="molecule type" value="Genomic_DNA"/>
</dbReference>
<organism evidence="3 4">
    <name type="scientific">Paenibacillus mendelii</name>
    <dbReference type="NCBI Taxonomy" id="206163"/>
    <lineage>
        <taxon>Bacteria</taxon>
        <taxon>Bacillati</taxon>
        <taxon>Bacillota</taxon>
        <taxon>Bacilli</taxon>
        <taxon>Bacillales</taxon>
        <taxon>Paenibacillaceae</taxon>
        <taxon>Paenibacillus</taxon>
    </lineage>
</organism>
<feature type="domain" description="Glycosyl transferase family 1" evidence="2">
    <location>
        <begin position="172"/>
        <end position="331"/>
    </location>
</feature>
<reference evidence="3 4" key="1">
    <citation type="submission" date="2024-09" db="EMBL/GenBank/DDBJ databases">
        <authorList>
            <person name="Sun Q."/>
            <person name="Mori K."/>
        </authorList>
    </citation>
    <scope>NUCLEOTIDE SEQUENCE [LARGE SCALE GENOMIC DNA]</scope>
    <source>
        <strain evidence="3 4">CCM 4839</strain>
    </source>
</reference>
<dbReference type="CDD" id="cd03801">
    <property type="entry name" value="GT4_PimA-like"/>
    <property type="match status" value="1"/>
</dbReference>
<accession>A0ABV6JJJ5</accession>
<protein>
    <submittedName>
        <fullName evidence="3">Glycosyltransferase family 4 protein</fullName>
        <ecNumber evidence="3">2.4.-.-</ecNumber>
    </submittedName>
</protein>
<keyword evidence="1 3" id="KW-0808">Transferase</keyword>
<dbReference type="EC" id="2.4.-.-" evidence="3"/>
<dbReference type="InterPro" id="IPR001296">
    <property type="entry name" value="Glyco_trans_1"/>
</dbReference>
<dbReference type="Gene3D" id="3.40.50.2000">
    <property type="entry name" value="Glycogen Phosphorylase B"/>
    <property type="match status" value="2"/>
</dbReference>
<dbReference type="Pfam" id="PF00534">
    <property type="entry name" value="Glycos_transf_1"/>
    <property type="match status" value="1"/>
</dbReference>
<sequence>MKRICLVGQFPPPIHGLSKALQTIIDSKYFNEKFDLSFVDITNNKKIAGHLGKVEQIDADVYYFTISHSKFGNLRDMFILWRLLRKKKKVVIHYHGGYYKELYKRFNPLQRLLNKKLISRIDVMIVLSKRLQDLFDDVLIPQKVRICENCIEDESLLSELEFKRKLSLLAEGKNRLEILYLSNFIKSKGYFELLRAAKALRSERVVFHFAGKFFNETDKAEFFNYVKHNGLEGYVQYHGIVSGDAKKDLLSRSDVFALPTYYPIEGQPISIIEAMGNGLTIISTNHAGIPDIVSSDNGYLVKQRSPEEIVTVVKNLLADNRKLIDFANENRRTALAKFKEIDYIKRLEVIMDEV</sequence>
<evidence type="ECO:0000256" key="1">
    <source>
        <dbReference type="ARBA" id="ARBA00022679"/>
    </source>
</evidence>
<gene>
    <name evidence="3" type="ORF">ACFFJ8_31920</name>
</gene>
<dbReference type="SUPFAM" id="SSF53756">
    <property type="entry name" value="UDP-Glycosyltransferase/glycogen phosphorylase"/>
    <property type="match status" value="1"/>
</dbReference>
<keyword evidence="3" id="KW-0328">Glycosyltransferase</keyword>
<proteinExistence type="predicted"/>
<dbReference type="PANTHER" id="PTHR46401">
    <property type="entry name" value="GLYCOSYLTRANSFERASE WBBK-RELATED"/>
    <property type="match status" value="1"/>
</dbReference>
<dbReference type="RefSeq" id="WP_204817410.1">
    <property type="nucleotide sequence ID" value="NZ_JANHOF010000002.1"/>
</dbReference>
<keyword evidence="4" id="KW-1185">Reference proteome</keyword>
<evidence type="ECO:0000313" key="4">
    <source>
        <dbReference type="Proteomes" id="UP001589818"/>
    </source>
</evidence>
<dbReference type="Proteomes" id="UP001589818">
    <property type="component" value="Unassembled WGS sequence"/>
</dbReference>
<name>A0ABV6JJJ5_9BACL</name>
<evidence type="ECO:0000259" key="2">
    <source>
        <dbReference type="Pfam" id="PF00534"/>
    </source>
</evidence>
<evidence type="ECO:0000313" key="3">
    <source>
        <dbReference type="EMBL" id="MFC0395966.1"/>
    </source>
</evidence>
<dbReference type="GO" id="GO:0016757">
    <property type="term" value="F:glycosyltransferase activity"/>
    <property type="evidence" value="ECO:0007669"/>
    <property type="project" value="UniProtKB-KW"/>
</dbReference>
<dbReference type="PANTHER" id="PTHR46401:SF2">
    <property type="entry name" value="GLYCOSYLTRANSFERASE WBBK-RELATED"/>
    <property type="match status" value="1"/>
</dbReference>
<comment type="caution">
    <text evidence="3">The sequence shown here is derived from an EMBL/GenBank/DDBJ whole genome shotgun (WGS) entry which is preliminary data.</text>
</comment>